<feature type="binding site" evidence="8">
    <location>
        <position position="201"/>
    </location>
    <ligand>
        <name>Fe cation</name>
        <dbReference type="ChEBI" id="CHEBI:24875"/>
    </ligand>
</feature>
<feature type="binding site" evidence="8">
    <location>
        <position position="241"/>
    </location>
    <ligand>
        <name>Fe cation</name>
        <dbReference type="ChEBI" id="CHEBI:24875"/>
    </ligand>
</feature>
<evidence type="ECO:0000256" key="5">
    <source>
        <dbReference type="ARBA" id="ARBA00023002"/>
    </source>
</evidence>
<evidence type="ECO:0000256" key="4">
    <source>
        <dbReference type="ARBA" id="ARBA00022723"/>
    </source>
</evidence>
<keyword evidence="5" id="KW-0560">Oxidoreductase</keyword>
<dbReference type="GO" id="GO:0005506">
    <property type="term" value="F:iron ion binding"/>
    <property type="evidence" value="ECO:0007669"/>
    <property type="project" value="InterPro"/>
</dbReference>
<evidence type="ECO:0000256" key="7">
    <source>
        <dbReference type="ARBA" id="ARBA00023033"/>
    </source>
</evidence>
<dbReference type="InterPro" id="IPR036951">
    <property type="entry name" value="ArAA_hydroxylase_sf"/>
</dbReference>
<evidence type="ECO:0000256" key="2">
    <source>
        <dbReference type="ARBA" id="ARBA00009712"/>
    </source>
</evidence>
<dbReference type="InterPro" id="IPR018301">
    <property type="entry name" value="ArAA_hydroxylase_Fe/CU_BS"/>
</dbReference>
<feature type="binding site" evidence="8">
    <location>
        <position position="196"/>
    </location>
    <ligand>
        <name>Fe cation</name>
        <dbReference type="ChEBI" id="CHEBI:24875"/>
    </ligand>
</feature>
<dbReference type="PRINTS" id="PR00372">
    <property type="entry name" value="FYWHYDRXLASE"/>
</dbReference>
<evidence type="ECO:0000259" key="9">
    <source>
        <dbReference type="PROSITE" id="PS51410"/>
    </source>
</evidence>
<dbReference type="Pfam" id="PF00351">
    <property type="entry name" value="Biopterin_H"/>
    <property type="match status" value="1"/>
</dbReference>
<reference evidence="10" key="1">
    <citation type="submission" date="2021-09" db="EMBL/GenBank/DDBJ databases">
        <authorList>
            <consortium name="AG Swart"/>
            <person name="Singh M."/>
            <person name="Singh A."/>
            <person name="Seah K."/>
            <person name="Emmerich C."/>
        </authorList>
    </citation>
    <scope>NUCLEOTIDE SEQUENCE</scope>
    <source>
        <strain evidence="10">ATCC30299</strain>
    </source>
</reference>
<dbReference type="PANTHER" id="PTHR11473">
    <property type="entry name" value="AROMATIC AMINO ACID HYDROXYLASE"/>
    <property type="match status" value="1"/>
</dbReference>
<dbReference type="EMBL" id="CAJZBQ010000005">
    <property type="protein sequence ID" value="CAG9312173.1"/>
    <property type="molecule type" value="Genomic_DNA"/>
</dbReference>
<gene>
    <name evidence="10" type="ORF">BSTOLATCC_MIC5421</name>
</gene>
<dbReference type="AlphaFoldDB" id="A0AAU9IV27"/>
<dbReference type="PANTHER" id="PTHR11473:SF24">
    <property type="entry name" value="PHENYLALANINE-4-HYDROXYLASE"/>
    <property type="match status" value="1"/>
</dbReference>
<accession>A0AAU9IV27</accession>
<organism evidence="10 11">
    <name type="scientific">Blepharisma stoltei</name>
    <dbReference type="NCBI Taxonomy" id="1481888"/>
    <lineage>
        <taxon>Eukaryota</taxon>
        <taxon>Sar</taxon>
        <taxon>Alveolata</taxon>
        <taxon>Ciliophora</taxon>
        <taxon>Postciliodesmatophora</taxon>
        <taxon>Heterotrichea</taxon>
        <taxon>Heterotrichida</taxon>
        <taxon>Blepharismidae</taxon>
        <taxon>Blepharisma</taxon>
    </lineage>
</organism>
<keyword evidence="6 8" id="KW-0408">Iron</keyword>
<evidence type="ECO:0000256" key="8">
    <source>
        <dbReference type="PIRSR" id="PIRSR601273-2"/>
    </source>
</evidence>
<evidence type="ECO:0000313" key="10">
    <source>
        <dbReference type="EMBL" id="CAG9312173.1"/>
    </source>
</evidence>
<keyword evidence="7" id="KW-0503">Monooxygenase</keyword>
<dbReference type="GO" id="GO:0004505">
    <property type="term" value="F:phenylalanine 4-monooxygenase activity"/>
    <property type="evidence" value="ECO:0007669"/>
    <property type="project" value="UniProtKB-EC"/>
</dbReference>
<keyword evidence="4 8" id="KW-0479">Metal-binding</keyword>
<dbReference type="SUPFAM" id="SSF56534">
    <property type="entry name" value="Aromatic aminoacid monoxygenases, catalytic and oligomerization domains"/>
    <property type="match status" value="1"/>
</dbReference>
<feature type="domain" description="Biopterin-dependent aromatic amino acid hydroxylase family profile" evidence="9">
    <location>
        <begin position="18"/>
        <end position="317"/>
    </location>
</feature>
<dbReference type="Gene3D" id="1.10.800.10">
    <property type="entry name" value="Aromatic amino acid hydroxylase"/>
    <property type="match status" value="1"/>
</dbReference>
<evidence type="ECO:0000256" key="3">
    <source>
        <dbReference type="ARBA" id="ARBA00011995"/>
    </source>
</evidence>
<comment type="similarity">
    <text evidence="2">Belongs to the biopterin-dependent aromatic amino acid hydroxylase family.</text>
</comment>
<evidence type="ECO:0000313" key="11">
    <source>
        <dbReference type="Proteomes" id="UP001162131"/>
    </source>
</evidence>
<evidence type="ECO:0000256" key="6">
    <source>
        <dbReference type="ARBA" id="ARBA00023004"/>
    </source>
</evidence>
<comment type="caution">
    <text evidence="10">The sequence shown here is derived from an EMBL/GenBank/DDBJ whole genome shotgun (WGS) entry which is preliminary data.</text>
</comment>
<comment type="cofactor">
    <cofactor evidence="1 8">
        <name>Fe(2+)</name>
        <dbReference type="ChEBI" id="CHEBI:29033"/>
    </cofactor>
</comment>
<dbReference type="InterPro" id="IPR019774">
    <property type="entry name" value="Aromatic-AA_hydroxylase_C"/>
</dbReference>
<dbReference type="PROSITE" id="PS51410">
    <property type="entry name" value="BH4_AAA_HYDROXYL_2"/>
    <property type="match status" value="1"/>
</dbReference>
<dbReference type="InterPro" id="IPR001273">
    <property type="entry name" value="ArAA_hydroxylase"/>
</dbReference>
<dbReference type="PROSITE" id="PS00367">
    <property type="entry name" value="BH4_AAA_HYDROXYL_1"/>
    <property type="match status" value="1"/>
</dbReference>
<evidence type="ECO:0000256" key="1">
    <source>
        <dbReference type="ARBA" id="ARBA00001954"/>
    </source>
</evidence>
<keyword evidence="11" id="KW-1185">Reference proteome</keyword>
<protein>
    <recommendedName>
        <fullName evidence="3">phenylalanine 4-monooxygenase</fullName>
        <ecNumber evidence="3">1.14.16.1</ecNumber>
    </recommendedName>
</protein>
<sequence length="317" mass="36597">MISNSFLKKPLLRALSIIKKNSREFGSVQSDIWFPKVEDELDLVDKTCIDFVGKLGNSYPGYDDEKYMSWCREVRSYPGSVKIDPPDVDYPADATETWNMLYTRLRDLHHKHACKEHREILKELEDLNIYSPLKIPQFSQVNKFISGKSKFKLVPVGGMINPRSFLYGLAYRVFFCTRYIRHKSVPFYTPEPDVVHEFMGHVPMFANEDFAQLNETIGKKSLGASDEVIEKLSKIYFYAVEFGVLGDSFLGSGYLGSSSEFQYVVDNKNLIRDWNLNEILESELVLSDYQPIYYKARDLLDLKRLIIEGTEQISGNL</sequence>
<proteinExistence type="inferred from homology"/>
<dbReference type="EC" id="1.14.16.1" evidence="3"/>
<name>A0AAU9IV27_9CILI</name>
<dbReference type="InterPro" id="IPR036329">
    <property type="entry name" value="Aro-AA_hydroxylase_C_sf"/>
</dbReference>
<dbReference type="Proteomes" id="UP001162131">
    <property type="component" value="Unassembled WGS sequence"/>
</dbReference>